<keyword evidence="1" id="KW-0812">Transmembrane</keyword>
<keyword evidence="1" id="KW-1133">Transmembrane helix</keyword>
<keyword evidence="3" id="KW-1185">Reference proteome</keyword>
<evidence type="ECO:0000256" key="1">
    <source>
        <dbReference type="SAM" id="Phobius"/>
    </source>
</evidence>
<dbReference type="EMBL" id="FUKJ01000464">
    <property type="protein sequence ID" value="SJM96284.1"/>
    <property type="molecule type" value="Genomic_DNA"/>
</dbReference>
<dbReference type="Proteomes" id="UP000195442">
    <property type="component" value="Unassembled WGS sequence"/>
</dbReference>
<organism evidence="2 3">
    <name type="scientific">Crenothrix polyspora</name>
    <dbReference type="NCBI Taxonomy" id="360316"/>
    <lineage>
        <taxon>Bacteria</taxon>
        <taxon>Pseudomonadati</taxon>
        <taxon>Pseudomonadota</taxon>
        <taxon>Gammaproteobacteria</taxon>
        <taxon>Methylococcales</taxon>
        <taxon>Crenotrichaceae</taxon>
        <taxon>Crenothrix</taxon>
    </lineage>
</organism>
<evidence type="ECO:0000313" key="2">
    <source>
        <dbReference type="EMBL" id="SJM96284.1"/>
    </source>
</evidence>
<dbReference type="OrthoDB" id="5768249at2"/>
<gene>
    <name evidence="2" type="ORF">CRENPOLYSF2_960004</name>
</gene>
<keyword evidence="1" id="KW-0472">Membrane</keyword>
<protein>
    <submittedName>
        <fullName evidence="2">Uncharacterized protein</fullName>
    </submittedName>
</protein>
<evidence type="ECO:0000313" key="3">
    <source>
        <dbReference type="Proteomes" id="UP000195442"/>
    </source>
</evidence>
<dbReference type="AlphaFoldDB" id="A0A1R4HJ74"/>
<proteinExistence type="predicted"/>
<reference evidence="3" key="1">
    <citation type="submission" date="2017-02" db="EMBL/GenBank/DDBJ databases">
        <authorList>
            <person name="Daims H."/>
        </authorList>
    </citation>
    <scope>NUCLEOTIDE SEQUENCE [LARGE SCALE GENOMIC DNA]</scope>
</reference>
<dbReference type="RefSeq" id="WP_087148613.1">
    <property type="nucleotide sequence ID" value="NZ_FUKJ01000464.1"/>
</dbReference>
<accession>A0A1R4HJ74</accession>
<feature type="transmembrane region" description="Helical" evidence="1">
    <location>
        <begin position="6"/>
        <end position="26"/>
    </location>
</feature>
<name>A0A1R4HJ74_9GAMM</name>
<feature type="transmembrane region" description="Helical" evidence="1">
    <location>
        <begin position="38"/>
        <end position="58"/>
    </location>
</feature>
<sequence length="128" mass="14329">MESNLLIMGVGCVVAAIIGGGFRFFGMDVPLINSIKRQMLLGLFGLVLISPTVNPNGLTHFKCDRYARVAIEQHKKNLKLGCNLVGIRWHDNFEGHYNWCLSQSNGISKYEMDLRKSKLDDCAKSVKI</sequence>